<accession>A0AA39XW86</accession>
<dbReference type="EMBL" id="JAULSV010000006">
    <property type="protein sequence ID" value="KAK0641417.1"/>
    <property type="molecule type" value="Genomic_DNA"/>
</dbReference>
<evidence type="ECO:0000313" key="1">
    <source>
        <dbReference type="EMBL" id="KAK0641417.1"/>
    </source>
</evidence>
<reference evidence="1" key="1">
    <citation type="submission" date="2023-06" db="EMBL/GenBank/DDBJ databases">
        <title>Genome-scale phylogeny and comparative genomics of the fungal order Sordariales.</title>
        <authorList>
            <consortium name="Lawrence Berkeley National Laboratory"/>
            <person name="Hensen N."/>
            <person name="Bonometti L."/>
            <person name="Westerberg I."/>
            <person name="Brannstrom I.O."/>
            <person name="Guillou S."/>
            <person name="Cros-Aarteil S."/>
            <person name="Calhoun S."/>
            <person name="Haridas S."/>
            <person name="Kuo A."/>
            <person name="Mondo S."/>
            <person name="Pangilinan J."/>
            <person name="Riley R."/>
            <person name="Labutti K."/>
            <person name="Andreopoulos B."/>
            <person name="Lipzen A."/>
            <person name="Chen C."/>
            <person name="Yanf M."/>
            <person name="Daum C."/>
            <person name="Ng V."/>
            <person name="Clum A."/>
            <person name="Steindorff A."/>
            <person name="Ohm R."/>
            <person name="Martin F."/>
            <person name="Silar P."/>
            <person name="Natvig D."/>
            <person name="Lalanne C."/>
            <person name="Gautier V."/>
            <person name="Ament-Velasquez S.L."/>
            <person name="Kruys A."/>
            <person name="Hutchinson M.I."/>
            <person name="Powell A.J."/>
            <person name="Barry K."/>
            <person name="Miller A.N."/>
            <person name="Grigoriev I.V."/>
            <person name="Debuchy R."/>
            <person name="Gladieux P."/>
            <person name="Thoren M.H."/>
            <person name="Johannesson H."/>
        </authorList>
    </citation>
    <scope>NUCLEOTIDE SEQUENCE</scope>
    <source>
        <strain evidence="1">SMH2532-1</strain>
    </source>
</reference>
<sequence length="146" mass="16614">MAAADLAELWRKAVEEWHAEKIVADRTTDEAELKKWYKNIATFWRKKNDPASAVEERPTDQPQGTIDDYLLTECSQFKEARKGTSPKAVLRVRSSPPHLSTVAFIHIVGACVTLKEDLDSIEKLFEVVFSFVDRLCLLEAKLPPEK</sequence>
<name>A0AA39XW86_9PEZI</name>
<protein>
    <submittedName>
        <fullName evidence="1">Uncharacterized protein</fullName>
    </submittedName>
</protein>
<evidence type="ECO:0000313" key="2">
    <source>
        <dbReference type="Proteomes" id="UP001174936"/>
    </source>
</evidence>
<organism evidence="1 2">
    <name type="scientific">Cercophora newfieldiana</name>
    <dbReference type="NCBI Taxonomy" id="92897"/>
    <lineage>
        <taxon>Eukaryota</taxon>
        <taxon>Fungi</taxon>
        <taxon>Dikarya</taxon>
        <taxon>Ascomycota</taxon>
        <taxon>Pezizomycotina</taxon>
        <taxon>Sordariomycetes</taxon>
        <taxon>Sordariomycetidae</taxon>
        <taxon>Sordariales</taxon>
        <taxon>Lasiosphaeriaceae</taxon>
        <taxon>Cercophora</taxon>
    </lineage>
</organism>
<dbReference type="AlphaFoldDB" id="A0AA39XW86"/>
<proteinExistence type="predicted"/>
<comment type="caution">
    <text evidence="1">The sequence shown here is derived from an EMBL/GenBank/DDBJ whole genome shotgun (WGS) entry which is preliminary data.</text>
</comment>
<dbReference type="Proteomes" id="UP001174936">
    <property type="component" value="Unassembled WGS sequence"/>
</dbReference>
<gene>
    <name evidence="1" type="ORF">B0T16DRAFT_496127</name>
</gene>
<keyword evidence="2" id="KW-1185">Reference proteome</keyword>